<dbReference type="EMBL" id="CP014873">
    <property type="protein sequence ID" value="ANK62668.1"/>
    <property type="molecule type" value="Genomic_DNA"/>
</dbReference>
<accession>A0A192H319</accession>
<sequence length="80" mass="9247">MEEHNKSLADFRNFILAASLPTERETVNNLLLLALHKYRKQQMSTAYLEYSLFPQLLPLLQADQVNPVRGVLERYGQSVN</sequence>
<dbReference type="KEGG" id="lbt:AYR52_02590"/>
<dbReference type="STRING" id="375175.AYR53_07715"/>
<dbReference type="OrthoDB" id="2299457at2"/>
<evidence type="ECO:0000313" key="2">
    <source>
        <dbReference type="Proteomes" id="UP000078582"/>
    </source>
</evidence>
<dbReference type="RefSeq" id="WP_068223508.1">
    <property type="nucleotide sequence ID" value="NZ_CP014623.1"/>
</dbReference>
<gene>
    <name evidence="1" type="ORF">AYR53_07715</name>
</gene>
<organism evidence="1 2">
    <name type="scientific">Loigolactobacillus backii</name>
    <dbReference type="NCBI Taxonomy" id="375175"/>
    <lineage>
        <taxon>Bacteria</taxon>
        <taxon>Bacillati</taxon>
        <taxon>Bacillota</taxon>
        <taxon>Bacilli</taxon>
        <taxon>Lactobacillales</taxon>
        <taxon>Lactobacillaceae</taxon>
        <taxon>Loigolactobacillus</taxon>
    </lineage>
</organism>
<dbReference type="AlphaFoldDB" id="A0A192H319"/>
<keyword evidence="2" id="KW-1185">Reference proteome</keyword>
<name>A0A192H319_9LACO</name>
<dbReference type="GeneID" id="42982139"/>
<reference evidence="1 2" key="1">
    <citation type="submission" date="2016-03" db="EMBL/GenBank/DDBJ databases">
        <title>Pediococcus and Lactobacillus from brewery environment - whole genome sequencing and assembly.</title>
        <authorList>
            <person name="Behr J."/>
            <person name="Geissler A.J."/>
            <person name="Vogel R.F."/>
        </authorList>
    </citation>
    <scope>NUCLEOTIDE SEQUENCE [LARGE SCALE GENOMIC DNA]</scope>
    <source>
        <strain evidence="1 2">TMW 1.1989</strain>
    </source>
</reference>
<dbReference type="Proteomes" id="UP000078582">
    <property type="component" value="Chromosome"/>
</dbReference>
<proteinExistence type="predicted"/>
<protein>
    <submittedName>
        <fullName evidence="1">Uncharacterized protein</fullName>
    </submittedName>
</protein>
<evidence type="ECO:0000313" key="1">
    <source>
        <dbReference type="EMBL" id="ANK62668.1"/>
    </source>
</evidence>